<dbReference type="PANTHER" id="PTHR14738:SF29">
    <property type="entry name" value="ZINC FINGER CCCH DOMAIN-CONTAINING PROTEIN 14"/>
    <property type="match status" value="1"/>
</dbReference>
<feature type="compositionally biased region" description="Polar residues" evidence="9">
    <location>
        <begin position="166"/>
        <end position="178"/>
    </location>
</feature>
<evidence type="ECO:0000256" key="3">
    <source>
        <dbReference type="ARBA" id="ARBA00022723"/>
    </source>
</evidence>
<dbReference type="GO" id="GO:0043488">
    <property type="term" value="P:regulation of mRNA stability"/>
    <property type="evidence" value="ECO:0007669"/>
    <property type="project" value="UniProtKB-UniRule"/>
</dbReference>
<feature type="compositionally biased region" description="Pro residues" evidence="9">
    <location>
        <begin position="102"/>
        <end position="113"/>
    </location>
</feature>
<evidence type="ECO:0000256" key="7">
    <source>
        <dbReference type="ARBA" id="ARBA00023242"/>
    </source>
</evidence>
<keyword evidence="6 8" id="KW-0862">Zinc</keyword>
<keyword evidence="4 8" id="KW-0677">Repeat</keyword>
<keyword evidence="7 8" id="KW-0539">Nucleus</keyword>
<evidence type="ECO:0000256" key="9">
    <source>
        <dbReference type="SAM" id="MobiDB-lite"/>
    </source>
</evidence>
<dbReference type="RefSeq" id="XP_038824734.1">
    <property type="nucleotide sequence ID" value="XM_038968806.1"/>
</dbReference>
<keyword evidence="5 8" id="KW-0863">Zinc-finger</keyword>
<evidence type="ECO:0000256" key="2">
    <source>
        <dbReference type="ARBA" id="ARBA00015071"/>
    </source>
</evidence>
<keyword evidence="3 8" id="KW-0479">Metal-binding</keyword>
<evidence type="ECO:0000313" key="10">
    <source>
        <dbReference type="Proteomes" id="UP000808372"/>
    </source>
</evidence>
<dbReference type="RefSeq" id="XP_038824733.1">
    <property type="nucleotide sequence ID" value="XM_038968805.1"/>
</dbReference>
<evidence type="ECO:0000313" key="11">
    <source>
        <dbReference type="RefSeq" id="XP_038824733.1"/>
    </source>
</evidence>
<evidence type="ECO:0000256" key="1">
    <source>
        <dbReference type="ARBA" id="ARBA00008423"/>
    </source>
</evidence>
<feature type="compositionally biased region" description="Low complexity" evidence="9">
    <location>
        <begin position="123"/>
        <end position="134"/>
    </location>
</feature>
<evidence type="ECO:0000256" key="6">
    <source>
        <dbReference type="ARBA" id="ARBA00022833"/>
    </source>
</evidence>
<feature type="region of interest" description="Disordered" evidence="9">
    <location>
        <begin position="159"/>
        <end position="234"/>
    </location>
</feature>
<dbReference type="AlphaFoldDB" id="A0A8U0TQW1"/>
<dbReference type="KEGG" id="snh:120024532"/>
<dbReference type="GO" id="GO:0016607">
    <property type="term" value="C:nuclear speck"/>
    <property type="evidence" value="ECO:0007669"/>
    <property type="project" value="UniProtKB-SubCell"/>
</dbReference>
<proteinExistence type="inferred from homology"/>
<evidence type="ECO:0000256" key="8">
    <source>
        <dbReference type="RuleBase" id="RU369058"/>
    </source>
</evidence>
<keyword evidence="8" id="KW-0694">RNA-binding</keyword>
<evidence type="ECO:0000256" key="5">
    <source>
        <dbReference type="ARBA" id="ARBA00022771"/>
    </source>
</evidence>
<dbReference type="Proteomes" id="UP000808372">
    <property type="component" value="Chromosome 29"/>
</dbReference>
<dbReference type="GO" id="GO:0008143">
    <property type="term" value="F:poly(A) binding"/>
    <property type="evidence" value="ECO:0007669"/>
    <property type="project" value="UniProtKB-UniRule"/>
</dbReference>
<sequence>MVMVANKKTSQQMSDDLALFLGNNTIKFIVWLHGVLEKRRSVAVEPESMRPPLYSEAGISAAKSQRKGGGGQRGLWCPVRSLIGRRPACPAPPMSTEGSPQTRPPRPAVPPRSSPRWHPPRPSSTSSPSWTMNSSTRTPWTWASCLVACVDLTLEEEECGRRLRSTSRPQGRPSSGTGRSADAYRSSEGSSGSHSRHQHGSYHMDSRSSRDWRAYRVGGSSRHSGKRGSVRPQW</sequence>
<comment type="similarity">
    <text evidence="1 8">Belongs to the ZC3H14 family.</text>
</comment>
<evidence type="ECO:0000256" key="4">
    <source>
        <dbReference type="ARBA" id="ARBA00022737"/>
    </source>
</evidence>
<name>A0A8U0TQW1_SALNM</name>
<dbReference type="PANTHER" id="PTHR14738">
    <property type="entry name" value="ZINC FINGER CCCH DOMAIN-CONTAINING PROTEIN 14"/>
    <property type="match status" value="1"/>
</dbReference>
<dbReference type="InterPro" id="IPR040366">
    <property type="entry name" value="Nab2/ZC3H14"/>
</dbReference>
<dbReference type="GeneID" id="120024532"/>
<organism evidence="10 11">
    <name type="scientific">Salvelinus namaycush</name>
    <name type="common">Lake trout</name>
    <name type="synonym">Salmo namaycush</name>
    <dbReference type="NCBI Taxonomy" id="8040"/>
    <lineage>
        <taxon>Eukaryota</taxon>
        <taxon>Metazoa</taxon>
        <taxon>Chordata</taxon>
        <taxon>Craniata</taxon>
        <taxon>Vertebrata</taxon>
        <taxon>Euteleostomi</taxon>
        <taxon>Actinopterygii</taxon>
        <taxon>Neopterygii</taxon>
        <taxon>Teleostei</taxon>
        <taxon>Protacanthopterygii</taxon>
        <taxon>Salmoniformes</taxon>
        <taxon>Salmonidae</taxon>
        <taxon>Salmoninae</taxon>
        <taxon>Salvelinus</taxon>
    </lineage>
</organism>
<feature type="compositionally biased region" description="Basic residues" evidence="9">
    <location>
        <begin position="223"/>
        <end position="234"/>
    </location>
</feature>
<dbReference type="GO" id="GO:0005737">
    <property type="term" value="C:cytoplasm"/>
    <property type="evidence" value="ECO:0007669"/>
    <property type="project" value="TreeGrafter"/>
</dbReference>
<reference evidence="11 12" key="1">
    <citation type="submission" date="2025-04" db="UniProtKB">
        <authorList>
            <consortium name="RefSeq"/>
        </authorList>
    </citation>
    <scope>IDENTIFICATION</scope>
    <source>
        <tissue evidence="11 12">White muscle</tissue>
    </source>
</reference>
<evidence type="ECO:0000313" key="12">
    <source>
        <dbReference type="RefSeq" id="XP_038824734.1"/>
    </source>
</evidence>
<accession>A0A8U0TQW1</accession>
<comment type="function">
    <text evidence="8">RNA-binding protein involved in the biogenesis of circular RNAs (circRNAs), which are produced by back-splicing circularization of pre-mRNAs. Acts by binding to both exon-intron boundary and 3'-UTR of pre-mRNAs to promote circRNA biogenesis through dimerization and the association with the spliceosome.</text>
</comment>
<feature type="compositionally biased region" description="Basic and acidic residues" evidence="9">
    <location>
        <begin position="202"/>
        <end position="214"/>
    </location>
</feature>
<gene>
    <name evidence="11 12" type="primary">LOC120024532</name>
</gene>
<protein>
    <recommendedName>
        <fullName evidence="2 8">Zinc finger CCCH domain-containing protein 14</fullName>
    </recommendedName>
</protein>
<keyword evidence="10" id="KW-1185">Reference proteome</keyword>
<comment type="subcellular location">
    <subcellularLocation>
        <location evidence="8">Nucleus speckle</location>
    </subcellularLocation>
</comment>
<dbReference type="GO" id="GO:0008270">
    <property type="term" value="F:zinc ion binding"/>
    <property type="evidence" value="ECO:0007669"/>
    <property type="project" value="UniProtKB-KW"/>
</dbReference>
<feature type="region of interest" description="Disordered" evidence="9">
    <location>
        <begin position="87"/>
        <end position="134"/>
    </location>
</feature>